<proteinExistence type="predicted"/>
<dbReference type="EMBL" id="MN739677">
    <property type="protein sequence ID" value="QHT20146.1"/>
    <property type="molecule type" value="Genomic_DNA"/>
</dbReference>
<accession>A0A6C0DT70</accession>
<keyword evidence="1" id="KW-0812">Transmembrane</keyword>
<organism evidence="2">
    <name type="scientific">viral metagenome</name>
    <dbReference type="NCBI Taxonomy" id="1070528"/>
    <lineage>
        <taxon>unclassified sequences</taxon>
        <taxon>metagenomes</taxon>
        <taxon>organismal metagenomes</taxon>
    </lineage>
</organism>
<reference evidence="2" key="1">
    <citation type="journal article" date="2020" name="Nature">
        <title>Giant virus diversity and host interactions through global metagenomics.</title>
        <authorList>
            <person name="Schulz F."/>
            <person name="Roux S."/>
            <person name="Paez-Espino D."/>
            <person name="Jungbluth S."/>
            <person name="Walsh D.A."/>
            <person name="Denef V.J."/>
            <person name="McMahon K.D."/>
            <person name="Konstantinidis K.T."/>
            <person name="Eloe-Fadrosh E.A."/>
            <person name="Kyrpides N.C."/>
            <person name="Woyke T."/>
        </authorList>
    </citation>
    <scope>NUCLEOTIDE SEQUENCE</scope>
    <source>
        <strain evidence="2">GVMAG-M-3300023174-60</strain>
    </source>
</reference>
<keyword evidence="1" id="KW-1133">Transmembrane helix</keyword>
<feature type="transmembrane region" description="Helical" evidence="1">
    <location>
        <begin position="33"/>
        <end position="54"/>
    </location>
</feature>
<evidence type="ECO:0000256" key="1">
    <source>
        <dbReference type="SAM" id="Phobius"/>
    </source>
</evidence>
<name>A0A6C0DT70_9ZZZZ</name>
<dbReference type="AlphaFoldDB" id="A0A6C0DT70"/>
<evidence type="ECO:0000313" key="2">
    <source>
        <dbReference type="EMBL" id="QHT20146.1"/>
    </source>
</evidence>
<sequence>MNSSINDIRLPSLPNRFALKSTFEFIDELIRDIILYFTYGIALLCGFKFIIYILNGFATKSYMGSPAMDDSSFLR</sequence>
<keyword evidence="1" id="KW-0472">Membrane</keyword>
<protein>
    <submittedName>
        <fullName evidence="2">Uncharacterized protein</fullName>
    </submittedName>
</protein>